<keyword evidence="4" id="KW-0238">DNA-binding</keyword>
<keyword evidence="5" id="KW-0804">Transcription</keyword>
<dbReference type="Proteomes" id="UP000176377">
    <property type="component" value="Unassembled WGS sequence"/>
</dbReference>
<evidence type="ECO:0000313" key="9">
    <source>
        <dbReference type="Proteomes" id="UP000176377"/>
    </source>
</evidence>
<keyword evidence="2" id="KW-0902">Two-component regulatory system</keyword>
<reference evidence="8 9" key="1">
    <citation type="journal article" date="2016" name="Nat. Commun.">
        <title>Thousands of microbial genomes shed light on interconnected biogeochemical processes in an aquifer system.</title>
        <authorList>
            <person name="Anantharaman K."/>
            <person name="Brown C.T."/>
            <person name="Hug L.A."/>
            <person name="Sharon I."/>
            <person name="Castelle C.J."/>
            <person name="Probst A.J."/>
            <person name="Thomas B.C."/>
            <person name="Singh A."/>
            <person name="Wilkins M.J."/>
            <person name="Karaoz U."/>
            <person name="Brodie E.L."/>
            <person name="Williams K.H."/>
            <person name="Hubbard S.S."/>
            <person name="Banfield J.F."/>
        </authorList>
    </citation>
    <scope>NUCLEOTIDE SEQUENCE [LARGE SCALE GENOMIC DNA]</scope>
</reference>
<dbReference type="PROSITE" id="PS50110">
    <property type="entry name" value="RESPONSE_REGULATORY"/>
    <property type="match status" value="1"/>
</dbReference>
<accession>A0A1F6DID8</accession>
<dbReference type="GO" id="GO:0003677">
    <property type="term" value="F:DNA binding"/>
    <property type="evidence" value="ECO:0007669"/>
    <property type="project" value="UniProtKB-KW"/>
</dbReference>
<dbReference type="InterPro" id="IPR001789">
    <property type="entry name" value="Sig_transdc_resp-reg_receiver"/>
</dbReference>
<dbReference type="SMART" id="SM00448">
    <property type="entry name" value="REC"/>
    <property type="match status" value="1"/>
</dbReference>
<proteinExistence type="predicted"/>
<evidence type="ECO:0000259" key="7">
    <source>
        <dbReference type="PROSITE" id="PS50110"/>
    </source>
</evidence>
<evidence type="ECO:0000256" key="2">
    <source>
        <dbReference type="ARBA" id="ARBA00023012"/>
    </source>
</evidence>
<comment type="caution">
    <text evidence="8">The sequence shown here is derived from an EMBL/GenBank/DDBJ whole genome shotgun (WGS) entry which is preliminary data.</text>
</comment>
<feature type="modified residue" description="4-aspartylphosphate" evidence="6">
    <location>
        <position position="57"/>
    </location>
</feature>
<dbReference type="AlphaFoldDB" id="A0A1F6DID8"/>
<dbReference type="InterPro" id="IPR050595">
    <property type="entry name" value="Bact_response_regulator"/>
</dbReference>
<dbReference type="GO" id="GO:0000160">
    <property type="term" value="P:phosphorelay signal transduction system"/>
    <property type="evidence" value="ECO:0007669"/>
    <property type="project" value="UniProtKB-KW"/>
</dbReference>
<evidence type="ECO:0000256" key="5">
    <source>
        <dbReference type="ARBA" id="ARBA00023163"/>
    </source>
</evidence>
<evidence type="ECO:0000256" key="1">
    <source>
        <dbReference type="ARBA" id="ARBA00022553"/>
    </source>
</evidence>
<dbReference type="PANTHER" id="PTHR44591:SF3">
    <property type="entry name" value="RESPONSE REGULATORY DOMAIN-CONTAINING PROTEIN"/>
    <property type="match status" value="1"/>
</dbReference>
<name>A0A1F6DID8_9BACT</name>
<evidence type="ECO:0000256" key="4">
    <source>
        <dbReference type="ARBA" id="ARBA00023125"/>
    </source>
</evidence>
<evidence type="ECO:0000313" key="8">
    <source>
        <dbReference type="EMBL" id="OGG60772.1"/>
    </source>
</evidence>
<dbReference type="FunFam" id="3.40.50.2300:FF:000001">
    <property type="entry name" value="DNA-binding response regulator PhoB"/>
    <property type="match status" value="1"/>
</dbReference>
<dbReference type="Pfam" id="PF00072">
    <property type="entry name" value="Response_reg"/>
    <property type="match status" value="1"/>
</dbReference>
<feature type="domain" description="Response regulatory" evidence="7">
    <location>
        <begin position="8"/>
        <end position="126"/>
    </location>
</feature>
<dbReference type="PANTHER" id="PTHR44591">
    <property type="entry name" value="STRESS RESPONSE REGULATOR PROTEIN 1"/>
    <property type="match status" value="1"/>
</dbReference>
<organism evidence="8 9">
    <name type="scientific">Candidatus Kaiserbacteria bacterium RIFCSPHIGHO2_01_FULL_56_24</name>
    <dbReference type="NCBI Taxonomy" id="1798487"/>
    <lineage>
        <taxon>Bacteria</taxon>
        <taxon>Candidatus Kaiseribacteriota</taxon>
    </lineage>
</organism>
<evidence type="ECO:0000256" key="3">
    <source>
        <dbReference type="ARBA" id="ARBA00023015"/>
    </source>
</evidence>
<keyword evidence="1 6" id="KW-0597">Phosphoprotein</keyword>
<protein>
    <recommendedName>
        <fullName evidence="7">Response regulatory domain-containing protein</fullName>
    </recommendedName>
</protein>
<evidence type="ECO:0000256" key="6">
    <source>
        <dbReference type="PROSITE-ProRule" id="PRU00169"/>
    </source>
</evidence>
<dbReference type="CDD" id="cd17574">
    <property type="entry name" value="REC_OmpR"/>
    <property type="match status" value="1"/>
</dbReference>
<dbReference type="SUPFAM" id="SSF52172">
    <property type="entry name" value="CheY-like"/>
    <property type="match status" value="1"/>
</dbReference>
<dbReference type="InterPro" id="IPR011006">
    <property type="entry name" value="CheY-like_superfamily"/>
</dbReference>
<keyword evidence="3" id="KW-0805">Transcription regulation</keyword>
<sequence length="134" mass="14606">MATASPKLLLIVEDEARMTRMLKEALEGEGFSVKEAVSAENALMHAEQDHPDLILLDIMLPGLDGMGLLKRMRQSAWGKKIPVIILTNVSPDDGIMTGVVRDEPSYYIIKADSSMDDIVSKVKIALGMQPIQAG</sequence>
<dbReference type="EMBL" id="MFLA01000001">
    <property type="protein sequence ID" value="OGG60772.1"/>
    <property type="molecule type" value="Genomic_DNA"/>
</dbReference>
<gene>
    <name evidence="8" type="ORF">A2765_01510</name>
</gene>
<dbReference type="Gene3D" id="3.40.50.2300">
    <property type="match status" value="1"/>
</dbReference>